<reference evidence="2 3" key="1">
    <citation type="submission" date="2019-03" db="EMBL/GenBank/DDBJ databases">
        <authorList>
            <person name="Sebastian G."/>
            <person name="Baumann P."/>
            <person name="Ruckert C."/>
            <person name="Kalinowski J."/>
            <person name="Nebel B."/>
            <person name="Takors R."/>
            <person name="Blombach B."/>
        </authorList>
    </citation>
    <scope>NUCLEOTIDE SEQUENCE [LARGE SCALE GENOMIC DNA]</scope>
    <source>
        <strain evidence="2 3">DSM 1084</strain>
    </source>
</reference>
<accession>A0A4P6WYY0</accession>
<keyword evidence="3" id="KW-1185">Reference proteome</keyword>
<sequence length="254" mass="27701" precursor="true">MSNWVFLRGLTRESAHWGDFPVRFASALPGARVHLIDLAGNGLRCHERSPGTVAAMVADARAQLHSLGLTGPVHLLALSLGGMVATEWLHSAPQDIASAVLVNTSMRPFSPLHHRLQPHNLPTLLRLVAGRPSPDTAERLIWRMTSARPDVDDAVLASWVAARRQRPVQAANALRQLLAAARFRAPAQAPQRPVLVLTSRGDRLVSTSCSEALARAWGSPLARHPGAGHDLPLDDPGWVIEQVRDWVERRSSRP</sequence>
<evidence type="ECO:0000313" key="3">
    <source>
        <dbReference type="Proteomes" id="UP000293912"/>
    </source>
</evidence>
<dbReference type="PANTHER" id="PTHR43194:SF2">
    <property type="entry name" value="PEROXISOMAL MEMBRANE PROTEIN LPX1"/>
    <property type="match status" value="1"/>
</dbReference>
<dbReference type="Gene3D" id="3.40.50.1820">
    <property type="entry name" value="alpha/beta hydrolase"/>
    <property type="match status" value="1"/>
</dbReference>
<dbReference type="EMBL" id="CP037867">
    <property type="protein sequence ID" value="QBM27879.1"/>
    <property type="molecule type" value="Genomic_DNA"/>
</dbReference>
<dbReference type="PANTHER" id="PTHR43194">
    <property type="entry name" value="HYDROLASE ALPHA/BETA FOLD FAMILY"/>
    <property type="match status" value="1"/>
</dbReference>
<proteinExistence type="predicted"/>
<feature type="domain" description="AB hydrolase-1" evidence="1">
    <location>
        <begin position="5"/>
        <end position="241"/>
    </location>
</feature>
<protein>
    <submittedName>
        <fullName evidence="2">Aminoacrylate hydrolase RutD</fullName>
    </submittedName>
</protein>
<dbReference type="InterPro" id="IPR029058">
    <property type="entry name" value="AB_hydrolase_fold"/>
</dbReference>
<dbReference type="SUPFAM" id="SSF53474">
    <property type="entry name" value="alpha/beta-Hydrolases"/>
    <property type="match status" value="1"/>
</dbReference>
<evidence type="ECO:0000313" key="2">
    <source>
        <dbReference type="EMBL" id="QBM27879.1"/>
    </source>
</evidence>
<dbReference type="Proteomes" id="UP000293912">
    <property type="component" value="Chromosome"/>
</dbReference>
<dbReference type="InterPro" id="IPR050228">
    <property type="entry name" value="Carboxylesterase_BioH"/>
</dbReference>
<keyword evidence="2" id="KW-0378">Hydrolase</keyword>
<gene>
    <name evidence="2" type="primary">rutD</name>
    <name evidence="2" type="ORF">HPF_09290</name>
</gene>
<dbReference type="RefSeq" id="WP_133156429.1">
    <property type="nucleotide sequence ID" value="NZ_CP037867.1"/>
</dbReference>
<evidence type="ECO:0000259" key="1">
    <source>
        <dbReference type="Pfam" id="PF12697"/>
    </source>
</evidence>
<organism evidence="2 3">
    <name type="scientific">Hydrogenophaga pseudoflava</name>
    <name type="common">Pseudomonas carboxydoflava</name>
    <dbReference type="NCBI Taxonomy" id="47421"/>
    <lineage>
        <taxon>Bacteria</taxon>
        <taxon>Pseudomonadati</taxon>
        <taxon>Pseudomonadota</taxon>
        <taxon>Betaproteobacteria</taxon>
        <taxon>Burkholderiales</taxon>
        <taxon>Comamonadaceae</taxon>
        <taxon>Hydrogenophaga</taxon>
    </lineage>
</organism>
<dbReference type="AlphaFoldDB" id="A0A4P6WYY0"/>
<dbReference type="KEGG" id="hpse:HPF_09290"/>
<name>A0A4P6WYY0_HYDPS</name>
<dbReference type="Pfam" id="PF12697">
    <property type="entry name" value="Abhydrolase_6"/>
    <property type="match status" value="1"/>
</dbReference>
<dbReference type="GO" id="GO:0016787">
    <property type="term" value="F:hydrolase activity"/>
    <property type="evidence" value="ECO:0007669"/>
    <property type="project" value="UniProtKB-KW"/>
</dbReference>
<dbReference type="InterPro" id="IPR000073">
    <property type="entry name" value="AB_hydrolase_1"/>
</dbReference>